<evidence type="ECO:0000256" key="5">
    <source>
        <dbReference type="ARBA" id="ARBA00023136"/>
    </source>
</evidence>
<dbReference type="eggNOG" id="COG1280">
    <property type="taxonomic scope" value="Bacteria"/>
</dbReference>
<feature type="transmembrane region" description="Helical" evidence="6">
    <location>
        <begin position="172"/>
        <end position="193"/>
    </location>
</feature>
<sequence>MIFKGFKFGMLLQLAVGPGCIFIFQIASLKGFYIAEIGVLGIAIIDSLFITVAILGISAVINKKNIKICLKIFGSIILFIFGFSTFLNQFNINFIPSLSIQNISNSNNTFIHAIILAASNPLTILFWTGVFSSKIAEENMKTKDIYLFAFGALISTLFFLTLISFLGSCVNIFLPNTIIQILNTLVGFLLMYFSVKMCLKKV</sequence>
<evidence type="ECO:0000256" key="6">
    <source>
        <dbReference type="SAM" id="Phobius"/>
    </source>
</evidence>
<evidence type="ECO:0000313" key="9">
    <source>
        <dbReference type="Proteomes" id="UP000028042"/>
    </source>
</evidence>
<dbReference type="RefSeq" id="WP_004455304.1">
    <property type="nucleotide sequence ID" value="NZ_ANZB01000001.1"/>
</dbReference>
<dbReference type="PATRIC" id="fig|1262449.3.peg.487"/>
<dbReference type="EMBL" id="CP009268">
    <property type="protein sequence ID" value="AJA50678.1"/>
    <property type="molecule type" value="Genomic_DNA"/>
</dbReference>
<dbReference type="GO" id="GO:0005886">
    <property type="term" value="C:plasma membrane"/>
    <property type="evidence" value="ECO:0007669"/>
    <property type="project" value="UniProtKB-SubCell"/>
</dbReference>
<feature type="transmembrane region" description="Helical" evidence="6">
    <location>
        <begin position="39"/>
        <end position="61"/>
    </location>
</feature>
<evidence type="ECO:0000256" key="1">
    <source>
        <dbReference type="ARBA" id="ARBA00004651"/>
    </source>
</evidence>
<reference evidence="8" key="2">
    <citation type="submission" date="2015-10" db="EMBL/GenBank/DDBJ databases">
        <title>Improved Draft Genome Sequence of Clostridium pasteurianum Strain ATCC 6013 (DSM 525) Using a Hybrid Next-Generation Sequencing Approach.</title>
        <authorList>
            <person name="Pyne M.E."/>
            <person name="Utturkar S.M."/>
            <person name="Brown S.D."/>
            <person name="Moo-Young M."/>
            <person name="Chung D.A."/>
            <person name="Chou P.C."/>
        </authorList>
    </citation>
    <scope>NUCLEOTIDE SEQUENCE</scope>
    <source>
        <strain evidence="8">ATCC 6013</strain>
    </source>
</reference>
<evidence type="ECO:0000313" key="8">
    <source>
        <dbReference type="EMBL" id="KRU13311.1"/>
    </source>
</evidence>
<reference evidence="7 10" key="1">
    <citation type="journal article" date="2015" name="Genome Announc.">
        <title>Complete Genome Sequence of the Nitrogen-Fixing and Solvent-Producing Clostridium pasteurianum DSM 525.</title>
        <authorList>
            <person name="Poehlein A."/>
            <person name="Grosse-Honebrink A."/>
            <person name="Zhang Y."/>
            <person name="Minton N.P."/>
            <person name="Daniel R."/>
        </authorList>
    </citation>
    <scope>NUCLEOTIDE SEQUENCE [LARGE SCALE GENOMIC DNA]</scope>
    <source>
        <strain evidence="7">DSM 525</strain>
        <strain evidence="10">DSM 525 / ATCC 6013</strain>
    </source>
</reference>
<accession>A0A0H3J6T9</accession>
<reference evidence="8 9" key="3">
    <citation type="journal article" name="Genome Announc.">
        <title>Improved Draft Genome Sequence of Clostridium pasteurianum Strain ATCC 6013 (DSM 525) Using a Hybrid Next-Generation Sequencing Approach.</title>
        <authorList>
            <person name="Pyne M.E."/>
            <person name="Utturkar S."/>
            <person name="Brown S.D."/>
            <person name="Moo-Young M."/>
            <person name="Chung D.A."/>
            <person name="Chou C.P."/>
        </authorList>
    </citation>
    <scope>NUCLEOTIDE SEQUENCE [LARGE SCALE GENOMIC DNA]</scope>
    <source>
        <strain evidence="8 9">ATCC 6013</strain>
    </source>
</reference>
<organism evidence="7 10">
    <name type="scientific">Clostridium pasteurianum DSM 525 = ATCC 6013</name>
    <dbReference type="NCBI Taxonomy" id="1262449"/>
    <lineage>
        <taxon>Bacteria</taxon>
        <taxon>Bacillati</taxon>
        <taxon>Bacillota</taxon>
        <taxon>Clostridia</taxon>
        <taxon>Eubacteriales</taxon>
        <taxon>Clostridiaceae</taxon>
        <taxon>Clostridium</taxon>
    </lineage>
</organism>
<evidence type="ECO:0000313" key="7">
    <source>
        <dbReference type="EMBL" id="AJA50678.1"/>
    </source>
</evidence>
<dbReference type="PANTHER" id="PTHR30086">
    <property type="entry name" value="ARGININE EXPORTER PROTEIN ARGO"/>
    <property type="match status" value="1"/>
</dbReference>
<dbReference type="Proteomes" id="UP000028042">
    <property type="component" value="Unassembled WGS sequence"/>
</dbReference>
<dbReference type="Proteomes" id="UP000030905">
    <property type="component" value="Chromosome"/>
</dbReference>
<evidence type="ECO:0000256" key="4">
    <source>
        <dbReference type="ARBA" id="ARBA00022989"/>
    </source>
</evidence>
<dbReference type="KEGG" id="cpae:CPAST_c05900"/>
<proteinExistence type="predicted"/>
<keyword evidence="10" id="KW-1185">Reference proteome</keyword>
<dbReference type="InterPro" id="IPR001123">
    <property type="entry name" value="LeuE-type"/>
</dbReference>
<keyword evidence="2" id="KW-1003">Cell membrane</keyword>
<dbReference type="EMBL" id="JPGY02000001">
    <property type="protein sequence ID" value="KRU13311.1"/>
    <property type="molecule type" value="Genomic_DNA"/>
</dbReference>
<keyword evidence="3 6" id="KW-0812">Transmembrane</keyword>
<gene>
    <name evidence="7" type="ORF">CLPA_c05900</name>
    <name evidence="8" type="ORF">CP6013_02559</name>
</gene>
<protein>
    <submittedName>
        <fullName evidence="8">Lysine exporter protein (LYSE/YGGA)</fullName>
    </submittedName>
    <submittedName>
        <fullName evidence="7">Lysine exporter protein LysE/YggA</fullName>
    </submittedName>
</protein>
<comment type="subcellular location">
    <subcellularLocation>
        <location evidence="1">Cell membrane</location>
        <topology evidence="1">Multi-pass membrane protein</topology>
    </subcellularLocation>
</comment>
<feature type="transmembrane region" description="Helical" evidence="6">
    <location>
        <begin position="68"/>
        <end position="90"/>
    </location>
</feature>
<dbReference type="Pfam" id="PF01810">
    <property type="entry name" value="LysE"/>
    <property type="match status" value="1"/>
</dbReference>
<feature type="transmembrane region" description="Helical" evidence="6">
    <location>
        <begin position="145"/>
        <end position="166"/>
    </location>
</feature>
<evidence type="ECO:0000256" key="2">
    <source>
        <dbReference type="ARBA" id="ARBA00022475"/>
    </source>
</evidence>
<feature type="transmembrane region" description="Helical" evidence="6">
    <location>
        <begin position="110"/>
        <end position="133"/>
    </location>
</feature>
<dbReference type="GO" id="GO:0015171">
    <property type="term" value="F:amino acid transmembrane transporter activity"/>
    <property type="evidence" value="ECO:0007669"/>
    <property type="project" value="TreeGrafter"/>
</dbReference>
<dbReference type="PANTHER" id="PTHR30086:SF20">
    <property type="entry name" value="ARGININE EXPORTER PROTEIN ARGO-RELATED"/>
    <property type="match status" value="1"/>
</dbReference>
<evidence type="ECO:0000313" key="10">
    <source>
        <dbReference type="Proteomes" id="UP000030905"/>
    </source>
</evidence>
<keyword evidence="5 6" id="KW-0472">Membrane</keyword>
<keyword evidence="4 6" id="KW-1133">Transmembrane helix</keyword>
<name>A0A0H3J6T9_CLOPA</name>
<evidence type="ECO:0000256" key="3">
    <source>
        <dbReference type="ARBA" id="ARBA00022692"/>
    </source>
</evidence>
<dbReference type="AlphaFoldDB" id="A0A0H3J6T9"/>
<feature type="transmembrane region" description="Helical" evidence="6">
    <location>
        <begin position="12"/>
        <end position="33"/>
    </location>
</feature>
<dbReference type="GeneID" id="93072816"/>
<dbReference type="KEGG" id="cpat:CLPA_c05900"/>